<organism evidence="3">
    <name type="scientific">Graphocephala atropunctata</name>
    <dbReference type="NCBI Taxonomy" id="36148"/>
    <lineage>
        <taxon>Eukaryota</taxon>
        <taxon>Metazoa</taxon>
        <taxon>Ecdysozoa</taxon>
        <taxon>Arthropoda</taxon>
        <taxon>Hexapoda</taxon>
        <taxon>Insecta</taxon>
        <taxon>Pterygota</taxon>
        <taxon>Neoptera</taxon>
        <taxon>Paraneoptera</taxon>
        <taxon>Hemiptera</taxon>
        <taxon>Auchenorrhyncha</taxon>
        <taxon>Membracoidea</taxon>
        <taxon>Cicadellidae</taxon>
        <taxon>Cicadellinae</taxon>
        <taxon>Cicadellini</taxon>
        <taxon>Graphocephala</taxon>
    </lineage>
</organism>
<dbReference type="EC" id="1.2.1.84" evidence="1"/>
<dbReference type="GO" id="GO:0080019">
    <property type="term" value="F:alcohol-forming very long-chain fatty acyl-CoA reductase activity"/>
    <property type="evidence" value="ECO:0007669"/>
    <property type="project" value="InterPro"/>
</dbReference>
<comment type="function">
    <text evidence="1">Catalyzes the reduction of fatty acyl-CoA to fatty alcohols.</text>
</comment>
<keyword evidence="1" id="KW-0444">Lipid biosynthesis</keyword>
<dbReference type="InterPro" id="IPR013120">
    <property type="entry name" value="FAR_NAD-bd"/>
</dbReference>
<sequence length="118" mass="12943">MALNEDSSTPIQDFYQDATVLITGGTGFLGKVLIEKLLRSCPNLSRIVLLIRSKRELHCQKRLEAMMEDPILKGVSPKNRQKVTAVSGDCCLPSLGLTEANKFLLLESVTVVFHVAAT</sequence>
<dbReference type="Gene3D" id="3.40.50.720">
    <property type="entry name" value="NAD(P)-binding Rossmann-like Domain"/>
    <property type="match status" value="1"/>
</dbReference>
<comment type="catalytic activity">
    <reaction evidence="1">
        <text>a long-chain fatty acyl-CoA + 2 NADPH + 2 H(+) = a long-chain primary fatty alcohol + 2 NADP(+) + CoA</text>
        <dbReference type="Rhea" id="RHEA:52716"/>
        <dbReference type="ChEBI" id="CHEBI:15378"/>
        <dbReference type="ChEBI" id="CHEBI:57287"/>
        <dbReference type="ChEBI" id="CHEBI:57783"/>
        <dbReference type="ChEBI" id="CHEBI:58349"/>
        <dbReference type="ChEBI" id="CHEBI:77396"/>
        <dbReference type="ChEBI" id="CHEBI:83139"/>
        <dbReference type="EC" id="1.2.1.84"/>
    </reaction>
</comment>
<protein>
    <recommendedName>
        <fullName evidence="1">Fatty acyl-CoA reductase</fullName>
        <ecNumber evidence="1">1.2.1.84</ecNumber>
    </recommendedName>
</protein>
<evidence type="ECO:0000313" key="3">
    <source>
        <dbReference type="EMBL" id="JAT18045.1"/>
    </source>
</evidence>
<dbReference type="InterPro" id="IPR036291">
    <property type="entry name" value="NAD(P)-bd_dom_sf"/>
</dbReference>
<gene>
    <name evidence="3" type="ORF">g.18770</name>
</gene>
<dbReference type="AlphaFoldDB" id="A0A1B6L325"/>
<evidence type="ECO:0000259" key="2">
    <source>
        <dbReference type="Pfam" id="PF07993"/>
    </source>
</evidence>
<dbReference type="SUPFAM" id="SSF51735">
    <property type="entry name" value="NAD(P)-binding Rossmann-fold domains"/>
    <property type="match status" value="1"/>
</dbReference>
<name>A0A1B6L325_9HEMI</name>
<dbReference type="InterPro" id="IPR026055">
    <property type="entry name" value="FAR"/>
</dbReference>
<dbReference type="EMBL" id="GEBQ01021932">
    <property type="protein sequence ID" value="JAT18045.1"/>
    <property type="molecule type" value="Transcribed_RNA"/>
</dbReference>
<dbReference type="GO" id="GO:0102965">
    <property type="term" value="F:alcohol-forming long-chain fatty acyl-CoA reductase activity"/>
    <property type="evidence" value="ECO:0007669"/>
    <property type="project" value="UniProtKB-EC"/>
</dbReference>
<accession>A0A1B6L325</accession>
<dbReference type="PANTHER" id="PTHR11011:SF60">
    <property type="entry name" value="FATTY ACYL-COA REDUCTASE-RELATED"/>
    <property type="match status" value="1"/>
</dbReference>
<proteinExistence type="inferred from homology"/>
<dbReference type="PANTHER" id="PTHR11011">
    <property type="entry name" value="MALE STERILITY PROTEIN 2-RELATED"/>
    <property type="match status" value="1"/>
</dbReference>
<keyword evidence="1" id="KW-0443">Lipid metabolism</keyword>
<reference evidence="3" key="1">
    <citation type="submission" date="2015-11" db="EMBL/GenBank/DDBJ databases">
        <title>De novo transcriptome assembly of four potential Pierce s Disease insect vectors from Arizona vineyards.</title>
        <authorList>
            <person name="Tassone E.E."/>
        </authorList>
    </citation>
    <scope>NUCLEOTIDE SEQUENCE</scope>
</reference>
<keyword evidence="1" id="KW-0560">Oxidoreductase</keyword>
<keyword evidence="1" id="KW-0521">NADP</keyword>
<feature type="non-terminal residue" evidence="3">
    <location>
        <position position="118"/>
    </location>
</feature>
<feature type="domain" description="Thioester reductase (TE)" evidence="2">
    <location>
        <begin position="22"/>
        <end position="118"/>
    </location>
</feature>
<evidence type="ECO:0000256" key="1">
    <source>
        <dbReference type="RuleBase" id="RU363097"/>
    </source>
</evidence>
<dbReference type="Pfam" id="PF07993">
    <property type="entry name" value="NAD_binding_4"/>
    <property type="match status" value="1"/>
</dbReference>
<dbReference type="GO" id="GO:0005777">
    <property type="term" value="C:peroxisome"/>
    <property type="evidence" value="ECO:0007669"/>
    <property type="project" value="TreeGrafter"/>
</dbReference>
<comment type="similarity">
    <text evidence="1">Belongs to the fatty acyl-CoA reductase family.</text>
</comment>
<dbReference type="GO" id="GO:0035336">
    <property type="term" value="P:long-chain fatty-acyl-CoA metabolic process"/>
    <property type="evidence" value="ECO:0007669"/>
    <property type="project" value="TreeGrafter"/>
</dbReference>